<organism evidence="2 3">
    <name type="scientific">Phytophthora lilii</name>
    <dbReference type="NCBI Taxonomy" id="2077276"/>
    <lineage>
        <taxon>Eukaryota</taxon>
        <taxon>Sar</taxon>
        <taxon>Stramenopiles</taxon>
        <taxon>Oomycota</taxon>
        <taxon>Peronosporomycetes</taxon>
        <taxon>Peronosporales</taxon>
        <taxon>Peronosporaceae</taxon>
        <taxon>Phytophthora</taxon>
    </lineage>
</organism>
<dbReference type="EMBL" id="BSXW01000396">
    <property type="protein sequence ID" value="GMF21137.1"/>
    <property type="molecule type" value="Genomic_DNA"/>
</dbReference>
<protein>
    <submittedName>
        <fullName evidence="2">Unnamed protein product</fullName>
    </submittedName>
</protein>
<evidence type="ECO:0000313" key="3">
    <source>
        <dbReference type="Proteomes" id="UP001165083"/>
    </source>
</evidence>
<dbReference type="Proteomes" id="UP001165083">
    <property type="component" value="Unassembled WGS sequence"/>
</dbReference>
<dbReference type="AlphaFoldDB" id="A0A9W6TS32"/>
<comment type="caution">
    <text evidence="2">The sequence shown here is derived from an EMBL/GenBank/DDBJ whole genome shotgun (WGS) entry which is preliminary data.</text>
</comment>
<accession>A0A9W6TS32</accession>
<sequence length="161" mass="17753">MTSPHDHENCYKTPPSSSSSSTRVSPYTLRVRTSPQTASTPQASRGRLPRVSIDDSPNEGEQHILRLVVEPIVKSTIGQRDDTGRHLEIFAVSGGSFGDIMHKLWEKFSGNIKGKAVKTDDTWSLERPTEASWSSMMQFKVNGRIAPASTSPVLSNKWVAD</sequence>
<evidence type="ECO:0000256" key="1">
    <source>
        <dbReference type="SAM" id="MobiDB-lite"/>
    </source>
</evidence>
<gene>
    <name evidence="2" type="ORF">Plil01_000831100</name>
</gene>
<feature type="compositionally biased region" description="Basic and acidic residues" evidence="1">
    <location>
        <begin position="1"/>
        <end position="10"/>
    </location>
</feature>
<feature type="compositionally biased region" description="Polar residues" evidence="1">
    <location>
        <begin position="31"/>
        <end position="43"/>
    </location>
</feature>
<dbReference type="OrthoDB" id="126603at2759"/>
<proteinExistence type="predicted"/>
<evidence type="ECO:0000313" key="2">
    <source>
        <dbReference type="EMBL" id="GMF21137.1"/>
    </source>
</evidence>
<keyword evidence="3" id="KW-1185">Reference proteome</keyword>
<feature type="region of interest" description="Disordered" evidence="1">
    <location>
        <begin position="1"/>
        <end position="60"/>
    </location>
</feature>
<reference evidence="2" key="1">
    <citation type="submission" date="2023-04" db="EMBL/GenBank/DDBJ databases">
        <title>Phytophthora lilii NBRC 32176.</title>
        <authorList>
            <person name="Ichikawa N."/>
            <person name="Sato H."/>
            <person name="Tonouchi N."/>
        </authorList>
    </citation>
    <scope>NUCLEOTIDE SEQUENCE</scope>
    <source>
        <strain evidence="2">NBRC 32176</strain>
    </source>
</reference>
<name>A0A9W6TS32_9STRA</name>